<dbReference type="STRING" id="1429043.X474_26255"/>
<dbReference type="AlphaFoldDB" id="A0A0D2IYR3"/>
<protein>
    <submittedName>
        <fullName evidence="1">CRISPR-associated protein Csd1</fullName>
    </submittedName>
</protein>
<name>A0A0D2IYR3_9BACT</name>
<dbReference type="OrthoDB" id="9778918at2"/>
<dbReference type="RefSeq" id="WP_044352468.1">
    <property type="nucleotide sequence ID" value="NZ_AZAC01000067.1"/>
</dbReference>
<dbReference type="InParanoid" id="A0A0D2IYR3"/>
<dbReference type="CDD" id="cd09757">
    <property type="entry name" value="Cas8c_I-C"/>
    <property type="match status" value="1"/>
</dbReference>
<dbReference type="Pfam" id="PF09709">
    <property type="entry name" value="Cas_Csd1"/>
    <property type="match status" value="1"/>
</dbReference>
<sequence>MIIQALDAYYKRLAQDPEENISLQGFSVAKILFALVLSPQGELVEVQDLRLTKGKRKEPLFLEVPEAVIRSAGISPNFLWDKTDYVLGAAAPPKNKEKTNPGKEAKDAQRAIQAFESFVELCHQVGDGLDDPGMAAVLTFLDSWNPEKAAELSLWEEMAGQNLVFRLDGARGFVHQSPTVRQAWLEHYNSKDTGAQGQCLVSGEIQPLEKTHPKIKGVAGGQPSGTSLVSFNLDAFKSYGKEQNLNSPISSQSAFNYTTALNRLLQADNERMVRIGETSVVFWTENKSPASKRFGMVLKPPQAEDSALNQELQVFLESLKAGKHSTGLEGENPFYALGLSPNSSRISVRFWLASTVAEMEKRLSEHFHDLELVRQWENESPYPSPWALLRETALQKKSSNISPKLSGDFTRAIITGQSYPRSLLEAVLERIRADQQVNYLRTALIKAYLSRCYRLSPSYRNNPNHMEVSMSLDKQSTDTAYRLGRLFAALEKLQRDALGTLNATIRDRYISSASATPKVAFPHLLRLAQAHMKKTEYAKSHDKTLGEIMDGIDAFPAHFTLEQQGQFFLGYYHQRKDFFTAKNDKESEG</sequence>
<evidence type="ECO:0000313" key="1">
    <source>
        <dbReference type="EMBL" id="KIX11179.1"/>
    </source>
</evidence>
<reference evidence="1 2" key="1">
    <citation type="submission" date="2013-11" db="EMBL/GenBank/DDBJ databases">
        <title>Metagenomic analysis of a methanogenic consortium involved in long chain n-alkane degradation.</title>
        <authorList>
            <person name="Davidova I.A."/>
            <person name="Callaghan A.V."/>
            <person name="Wawrik B."/>
            <person name="Pruitt S."/>
            <person name="Marks C."/>
            <person name="Duncan K.E."/>
            <person name="Suflita J.M."/>
        </authorList>
    </citation>
    <scope>NUCLEOTIDE SEQUENCE [LARGE SCALE GENOMIC DNA]</scope>
    <source>
        <strain evidence="1 2">SPR</strain>
    </source>
</reference>
<comment type="caution">
    <text evidence="1">The sequence shown here is derived from an EMBL/GenBank/DDBJ whole genome shotgun (WGS) entry which is preliminary data.</text>
</comment>
<dbReference type="Proteomes" id="UP000032233">
    <property type="component" value="Unassembled WGS sequence"/>
</dbReference>
<dbReference type="PATRIC" id="fig|1429043.3.peg.5561"/>
<proteinExistence type="predicted"/>
<accession>A0A0D2IYR3</accession>
<organism evidence="1 2">
    <name type="scientific">Dethiosulfatarculus sandiegensis</name>
    <dbReference type="NCBI Taxonomy" id="1429043"/>
    <lineage>
        <taxon>Bacteria</taxon>
        <taxon>Pseudomonadati</taxon>
        <taxon>Thermodesulfobacteriota</taxon>
        <taxon>Desulfarculia</taxon>
        <taxon>Desulfarculales</taxon>
        <taxon>Desulfarculaceae</taxon>
        <taxon>Dethiosulfatarculus</taxon>
    </lineage>
</organism>
<gene>
    <name evidence="1" type="ORF">X474_26255</name>
</gene>
<evidence type="ECO:0000313" key="2">
    <source>
        <dbReference type="Proteomes" id="UP000032233"/>
    </source>
</evidence>
<dbReference type="EMBL" id="AZAC01000067">
    <property type="protein sequence ID" value="KIX11179.1"/>
    <property type="molecule type" value="Genomic_DNA"/>
</dbReference>
<keyword evidence="2" id="KW-1185">Reference proteome</keyword>
<dbReference type="InterPro" id="IPR010144">
    <property type="entry name" value="CRISPR-assoc_prot_Csd1-typ"/>
</dbReference>
<dbReference type="NCBIfam" id="TIGR01863">
    <property type="entry name" value="cas_Csd1"/>
    <property type="match status" value="1"/>
</dbReference>